<accession>A0A6J3C896</accession>
<dbReference type="OrthoDB" id="6782465at2759"/>
<feature type="signal peptide" evidence="1">
    <location>
        <begin position="1"/>
        <end position="16"/>
    </location>
</feature>
<evidence type="ECO:0000313" key="3">
    <source>
        <dbReference type="RefSeq" id="XP_031768626.1"/>
    </source>
</evidence>
<keyword evidence="1" id="KW-0732">Signal</keyword>
<gene>
    <name evidence="3" type="primary">LOC116413449</name>
</gene>
<keyword evidence="2" id="KW-1185">Reference proteome</keyword>
<dbReference type="AlphaFoldDB" id="A0A6J3C896"/>
<name>A0A6J3C896_GALME</name>
<dbReference type="Proteomes" id="UP001652740">
    <property type="component" value="Unplaced"/>
</dbReference>
<dbReference type="GeneID" id="116413449"/>
<feature type="chain" id="PRO_5026809302" evidence="1">
    <location>
        <begin position="17"/>
        <end position="195"/>
    </location>
</feature>
<proteinExistence type="predicted"/>
<reference evidence="3" key="1">
    <citation type="submission" date="2025-08" db="UniProtKB">
        <authorList>
            <consortium name="RefSeq"/>
        </authorList>
    </citation>
    <scope>IDENTIFICATION</scope>
    <source>
        <tissue evidence="3">Whole larvae</tissue>
    </source>
</reference>
<organism evidence="2 3">
    <name type="scientific">Galleria mellonella</name>
    <name type="common">Greater wax moth</name>
    <dbReference type="NCBI Taxonomy" id="7137"/>
    <lineage>
        <taxon>Eukaryota</taxon>
        <taxon>Metazoa</taxon>
        <taxon>Ecdysozoa</taxon>
        <taxon>Arthropoda</taxon>
        <taxon>Hexapoda</taxon>
        <taxon>Insecta</taxon>
        <taxon>Pterygota</taxon>
        <taxon>Neoptera</taxon>
        <taxon>Endopterygota</taxon>
        <taxon>Lepidoptera</taxon>
        <taxon>Glossata</taxon>
        <taxon>Ditrysia</taxon>
        <taxon>Pyraloidea</taxon>
        <taxon>Pyralidae</taxon>
        <taxon>Galleriinae</taxon>
        <taxon>Galleria</taxon>
    </lineage>
</organism>
<protein>
    <submittedName>
        <fullName evidence="3">Cuticle protein 18.7-like</fullName>
    </submittedName>
</protein>
<evidence type="ECO:0000256" key="1">
    <source>
        <dbReference type="SAM" id="SignalP"/>
    </source>
</evidence>
<sequence>MYKLVVLLSVVALAAAKPSVVASVAPLAYSAAVPAVSSVSQYSSSVVHGAPVVGPAVYSAPSVVAPAYARSVVPAVAPAVVSAVSPAVVGAVAQAPNSPAIVLDAVNGVPLDTPEVVAARAAHYQTRALAAHGIHKRSVGVAPVAYSSVVAPVVSAYSTPVVSAAPVVSAPVVSSYATPVAYSAVVPRAYSVHPW</sequence>
<dbReference type="RefSeq" id="XP_031768626.1">
    <property type="nucleotide sequence ID" value="XM_031912766.2"/>
</dbReference>
<dbReference type="InParanoid" id="A0A6J3C896"/>
<dbReference type="KEGG" id="gmw:116413449"/>
<evidence type="ECO:0000313" key="2">
    <source>
        <dbReference type="Proteomes" id="UP001652740"/>
    </source>
</evidence>